<proteinExistence type="predicted"/>
<dbReference type="AlphaFoldDB" id="A0A4Y9ZKQ6"/>
<dbReference type="EMBL" id="SFCI01002054">
    <property type="protein sequence ID" value="TFY74483.1"/>
    <property type="molecule type" value="Genomic_DNA"/>
</dbReference>
<dbReference type="OrthoDB" id="2790258at2759"/>
<comment type="caution">
    <text evidence="1">The sequence shown here is derived from an EMBL/GenBank/DDBJ whole genome shotgun (WGS) entry which is preliminary data.</text>
</comment>
<keyword evidence="2" id="KW-1185">Reference proteome</keyword>
<sequence length="87" mass="9737">MMAALEARLEQEDIKFDHIQNRGRCFPHVVNIAVQTALKMLSKSVPNPDPMCRDEVVPTVNLIDTAMIPDEDQVYAEVLKSDPVGKC</sequence>
<evidence type="ECO:0000313" key="2">
    <source>
        <dbReference type="Proteomes" id="UP000298061"/>
    </source>
</evidence>
<reference evidence="1 2" key="1">
    <citation type="submission" date="2019-02" db="EMBL/GenBank/DDBJ databases">
        <title>Genome sequencing of the rare red list fungi Hericium alpestre (H. flagellum).</title>
        <authorList>
            <person name="Buettner E."/>
            <person name="Kellner H."/>
        </authorList>
    </citation>
    <scope>NUCLEOTIDE SEQUENCE [LARGE SCALE GENOMIC DNA]</scope>
    <source>
        <strain evidence="1 2">DSM 108284</strain>
    </source>
</reference>
<dbReference type="Proteomes" id="UP000298061">
    <property type="component" value="Unassembled WGS sequence"/>
</dbReference>
<gene>
    <name evidence="1" type="ORF">EWM64_g9530</name>
</gene>
<name>A0A4Y9ZKQ6_9AGAM</name>
<organism evidence="1 2">
    <name type="scientific">Hericium alpestre</name>
    <dbReference type="NCBI Taxonomy" id="135208"/>
    <lineage>
        <taxon>Eukaryota</taxon>
        <taxon>Fungi</taxon>
        <taxon>Dikarya</taxon>
        <taxon>Basidiomycota</taxon>
        <taxon>Agaricomycotina</taxon>
        <taxon>Agaricomycetes</taxon>
        <taxon>Russulales</taxon>
        <taxon>Hericiaceae</taxon>
        <taxon>Hericium</taxon>
    </lineage>
</organism>
<protein>
    <submittedName>
        <fullName evidence="1">Uncharacterized protein</fullName>
    </submittedName>
</protein>
<accession>A0A4Y9ZKQ6</accession>
<evidence type="ECO:0000313" key="1">
    <source>
        <dbReference type="EMBL" id="TFY74483.1"/>
    </source>
</evidence>